<dbReference type="GO" id="GO:0016020">
    <property type="term" value="C:membrane"/>
    <property type="evidence" value="ECO:0007669"/>
    <property type="project" value="TreeGrafter"/>
</dbReference>
<dbReference type="EMBL" id="BARS01010330">
    <property type="protein sequence ID" value="GAF92366.1"/>
    <property type="molecule type" value="Genomic_DNA"/>
</dbReference>
<dbReference type="InterPro" id="IPR002347">
    <property type="entry name" value="SDR_fam"/>
</dbReference>
<evidence type="ECO:0000256" key="2">
    <source>
        <dbReference type="ARBA" id="ARBA00023002"/>
    </source>
</evidence>
<dbReference type="AlphaFoldDB" id="X0TZ02"/>
<comment type="caution">
    <text evidence="3">The sequence shown here is derived from an EMBL/GenBank/DDBJ whole genome shotgun (WGS) entry which is preliminary data.</text>
</comment>
<dbReference type="PANTHER" id="PTHR44196:SF1">
    <property type="entry name" value="DEHYDROGENASE_REDUCTASE SDR FAMILY MEMBER 7B"/>
    <property type="match status" value="1"/>
</dbReference>
<dbReference type="PRINTS" id="PR00081">
    <property type="entry name" value="GDHRDH"/>
</dbReference>
<protein>
    <recommendedName>
        <fullName evidence="4">Short-chain dehydrogenase/reductase SDR</fullName>
    </recommendedName>
</protein>
<accession>X0TZ02</accession>
<sequence length="164" mass="17498">MPTVLITGTSTGIGRAATKFLAQRGWHVFATMRDLQKREALERALETSGVRDRVEIVALDFADPATIEAAVVRVLSRTGGTLDAVVHNAGVSVAGALEDLPLAEIRRVMETNFFGVHGNPDRNAEPDACERHLMLGQASEDLLRDLVGGVEVAIGGKDNELIAA</sequence>
<dbReference type="GO" id="GO:0016491">
    <property type="term" value="F:oxidoreductase activity"/>
    <property type="evidence" value="ECO:0007669"/>
    <property type="project" value="UniProtKB-KW"/>
</dbReference>
<dbReference type="Pfam" id="PF00106">
    <property type="entry name" value="adh_short"/>
    <property type="match status" value="1"/>
</dbReference>
<proteinExistence type="inferred from homology"/>
<dbReference type="InterPro" id="IPR036291">
    <property type="entry name" value="NAD(P)-bd_dom_sf"/>
</dbReference>
<dbReference type="SUPFAM" id="SSF51735">
    <property type="entry name" value="NAD(P)-binding Rossmann-fold domains"/>
    <property type="match status" value="1"/>
</dbReference>
<evidence type="ECO:0000313" key="3">
    <source>
        <dbReference type="EMBL" id="GAF92366.1"/>
    </source>
</evidence>
<keyword evidence="2" id="KW-0560">Oxidoreductase</keyword>
<name>X0TZ02_9ZZZZ</name>
<evidence type="ECO:0000256" key="1">
    <source>
        <dbReference type="ARBA" id="ARBA00006484"/>
    </source>
</evidence>
<gene>
    <name evidence="3" type="ORF">S01H1_19184</name>
</gene>
<reference evidence="3" key="1">
    <citation type="journal article" date="2014" name="Front. Microbiol.">
        <title>High frequency of phylogenetically diverse reductive dehalogenase-homologous genes in deep subseafloor sedimentary metagenomes.</title>
        <authorList>
            <person name="Kawai M."/>
            <person name="Futagami T."/>
            <person name="Toyoda A."/>
            <person name="Takaki Y."/>
            <person name="Nishi S."/>
            <person name="Hori S."/>
            <person name="Arai W."/>
            <person name="Tsubouchi T."/>
            <person name="Morono Y."/>
            <person name="Uchiyama I."/>
            <person name="Ito T."/>
            <person name="Fujiyama A."/>
            <person name="Inagaki F."/>
            <person name="Takami H."/>
        </authorList>
    </citation>
    <scope>NUCLEOTIDE SEQUENCE</scope>
    <source>
        <strain evidence="3">Expedition CK06-06</strain>
    </source>
</reference>
<dbReference type="Gene3D" id="3.40.50.720">
    <property type="entry name" value="NAD(P)-binding Rossmann-like Domain"/>
    <property type="match status" value="1"/>
</dbReference>
<organism evidence="3">
    <name type="scientific">marine sediment metagenome</name>
    <dbReference type="NCBI Taxonomy" id="412755"/>
    <lineage>
        <taxon>unclassified sequences</taxon>
        <taxon>metagenomes</taxon>
        <taxon>ecological metagenomes</taxon>
    </lineage>
</organism>
<comment type="similarity">
    <text evidence="1">Belongs to the short-chain dehydrogenases/reductases (SDR) family.</text>
</comment>
<dbReference type="PANTHER" id="PTHR44196">
    <property type="entry name" value="DEHYDROGENASE/REDUCTASE SDR FAMILY MEMBER 7B"/>
    <property type="match status" value="1"/>
</dbReference>
<evidence type="ECO:0008006" key="4">
    <source>
        <dbReference type="Google" id="ProtNLM"/>
    </source>
</evidence>